<dbReference type="EMBL" id="JAFIQS010000023">
    <property type="protein sequence ID" value="KAG5161894.1"/>
    <property type="molecule type" value="Genomic_DNA"/>
</dbReference>
<sequence length="470" mass="50978">MFHPVYGQTAASKQSKQVPYLAPPNYPKAGGSGGSGYNRSLVSNYFPHPQTSRSVPVPPAMKSTTNSSGPPYAPGPSQLPTQQYRAQYPHSRSQGHGTQTPHPVPYIMMQSTAGQQHHPYPPHPSYPYLQSHAPHASQTHPYRSLHPHGPYPSGSSSGKHTSHASYHPHPSWNNSYQGNFPQPTARASVVDMNTITPDDPRYYVPRPKSRTPSPTPLWSHGQVCEAPSGLPSTSASNGPVFPTNGRPPPSPDGAPPSGKYRTNEELQEARERGPLKSILKTSHAPPSIPTPPRKGTTVSPKTHGHPKVKDPQTDDVLELKAQLSAVIGKHNPPRSGNQDNSLSSLKTKGSDCKSGYGNDDDASSTTQASDWGTISPDMKKVAVIPRNINGVEGISTCYNKGNHYHWVSTPKPSTDRHIRRPPTPYNKERLLTDTPGEYIGDNSTHKKVPSSSSNERKDKLSAYALGLTPR</sequence>
<gene>
    <name evidence="2" type="ORF">JR316_013181</name>
</gene>
<feature type="region of interest" description="Disordered" evidence="1">
    <location>
        <begin position="1"/>
        <end position="376"/>
    </location>
</feature>
<dbReference type="OrthoDB" id="10686067at2759"/>
<proteinExistence type="predicted"/>
<feature type="compositionally biased region" description="Polar residues" evidence="1">
    <location>
        <begin position="171"/>
        <end position="182"/>
    </location>
</feature>
<feature type="compositionally biased region" description="Pro residues" evidence="1">
    <location>
        <begin position="245"/>
        <end position="254"/>
    </location>
</feature>
<evidence type="ECO:0000256" key="1">
    <source>
        <dbReference type="SAM" id="MobiDB-lite"/>
    </source>
</evidence>
<name>A0A8H7XLW5_PSICU</name>
<accession>A0A8H7XLW5</accession>
<evidence type="ECO:0000313" key="2">
    <source>
        <dbReference type="EMBL" id="KAG5161894.1"/>
    </source>
</evidence>
<feature type="compositionally biased region" description="Polar residues" evidence="1">
    <location>
        <begin position="37"/>
        <end position="54"/>
    </location>
</feature>
<protein>
    <submittedName>
        <fullName evidence="2">Uncharacterized protein</fullName>
    </submittedName>
</protein>
<feature type="compositionally biased region" description="Polar residues" evidence="1">
    <location>
        <begin position="78"/>
        <end position="101"/>
    </location>
</feature>
<feature type="region of interest" description="Disordered" evidence="1">
    <location>
        <begin position="408"/>
        <end position="470"/>
    </location>
</feature>
<comment type="caution">
    <text evidence="2">The sequence shown here is derived from an EMBL/GenBank/DDBJ whole genome shotgun (WGS) entry which is preliminary data.</text>
</comment>
<reference evidence="2" key="1">
    <citation type="submission" date="2021-02" db="EMBL/GenBank/DDBJ databases">
        <title>Psilocybe cubensis genome.</title>
        <authorList>
            <person name="Mckernan K.J."/>
            <person name="Crawford S."/>
            <person name="Trippe A."/>
            <person name="Kane L.T."/>
            <person name="Mclaughlin S."/>
        </authorList>
    </citation>
    <scope>NUCLEOTIDE SEQUENCE [LARGE SCALE GENOMIC DNA]</scope>
    <source>
        <strain evidence="2">MGC-MH-2018</strain>
    </source>
</reference>
<feature type="compositionally biased region" description="Low complexity" evidence="1">
    <location>
        <begin position="147"/>
        <end position="159"/>
    </location>
</feature>
<organism evidence="2">
    <name type="scientific">Psilocybe cubensis</name>
    <name type="common">Psychedelic mushroom</name>
    <name type="synonym">Stropharia cubensis</name>
    <dbReference type="NCBI Taxonomy" id="181762"/>
    <lineage>
        <taxon>Eukaryota</taxon>
        <taxon>Fungi</taxon>
        <taxon>Dikarya</taxon>
        <taxon>Basidiomycota</taxon>
        <taxon>Agaricomycotina</taxon>
        <taxon>Agaricomycetes</taxon>
        <taxon>Agaricomycetidae</taxon>
        <taxon>Agaricales</taxon>
        <taxon>Agaricineae</taxon>
        <taxon>Strophariaceae</taxon>
        <taxon>Psilocybe</taxon>
    </lineage>
</organism>
<dbReference type="AlphaFoldDB" id="A0A8H7XLW5"/>
<feature type="compositionally biased region" description="Polar residues" evidence="1">
    <location>
        <begin position="334"/>
        <end position="347"/>
    </location>
</feature>
<feature type="compositionally biased region" description="Basic and acidic residues" evidence="1">
    <location>
        <begin position="261"/>
        <end position="274"/>
    </location>
</feature>